<accession>A0AAX4P650</accession>
<protein>
    <submittedName>
        <fullName evidence="1">Uncharacterized protein</fullName>
    </submittedName>
</protein>
<sequence>MRTKGTMGPGARQRAFLDELELTSRCEESAKALRELNRKSREIRAGLDDLQTNRSCLVEGLDRWTRLSEVARRNRQGSEVVAKKYPLQMRSEGARLKEFYRKVDERLRHERHDIESRVLANDVKMEEVRAKRRSCRAEQVAEFERYTLLLNRVEDCKELQRHCIFSRTLWRPTPCG</sequence>
<organism evidence="1 2">
    <name type="scientific">Chloropicon roscoffensis</name>
    <dbReference type="NCBI Taxonomy" id="1461544"/>
    <lineage>
        <taxon>Eukaryota</taxon>
        <taxon>Viridiplantae</taxon>
        <taxon>Chlorophyta</taxon>
        <taxon>Chloropicophyceae</taxon>
        <taxon>Chloropicales</taxon>
        <taxon>Chloropicaceae</taxon>
        <taxon>Chloropicon</taxon>
    </lineage>
</organism>
<proteinExistence type="predicted"/>
<evidence type="ECO:0000313" key="2">
    <source>
        <dbReference type="Proteomes" id="UP001472866"/>
    </source>
</evidence>
<keyword evidence="2" id="KW-1185">Reference proteome</keyword>
<reference evidence="1 2" key="1">
    <citation type="submission" date="2024-03" db="EMBL/GenBank/DDBJ databases">
        <title>Complete genome sequence of the green alga Chloropicon roscoffensis RCC1871.</title>
        <authorList>
            <person name="Lemieux C."/>
            <person name="Pombert J.-F."/>
            <person name="Otis C."/>
            <person name="Turmel M."/>
        </authorList>
    </citation>
    <scope>NUCLEOTIDE SEQUENCE [LARGE SCALE GENOMIC DNA]</scope>
    <source>
        <strain evidence="1 2">RCC1871</strain>
    </source>
</reference>
<dbReference type="EMBL" id="CP151503">
    <property type="protein sequence ID" value="WZN61100.1"/>
    <property type="molecule type" value="Genomic_DNA"/>
</dbReference>
<name>A0AAX4P650_9CHLO</name>
<dbReference type="AlphaFoldDB" id="A0AAX4P650"/>
<dbReference type="Proteomes" id="UP001472866">
    <property type="component" value="Chromosome 03"/>
</dbReference>
<evidence type="ECO:0000313" key="1">
    <source>
        <dbReference type="EMBL" id="WZN61100.1"/>
    </source>
</evidence>
<gene>
    <name evidence="1" type="ORF">HKI87_03g26340</name>
</gene>